<dbReference type="EMBL" id="JAOPGA020000657">
    <property type="protein sequence ID" value="KAL0480488.1"/>
    <property type="molecule type" value="Genomic_DNA"/>
</dbReference>
<evidence type="ECO:0000256" key="5">
    <source>
        <dbReference type="ARBA" id="ARBA00023242"/>
    </source>
</evidence>
<evidence type="ECO:0000256" key="2">
    <source>
        <dbReference type="ARBA" id="ARBA00005635"/>
    </source>
</evidence>
<name>A0AAW2YUF5_9EUKA</name>
<comment type="caution">
    <text evidence="6">The sequence shown here is derived from an EMBL/GenBank/DDBJ whole genome shotgun (WGS) entry which is preliminary data.</text>
</comment>
<dbReference type="GO" id="GO:0003712">
    <property type="term" value="F:transcription coregulator activity"/>
    <property type="evidence" value="ECO:0007669"/>
    <property type="project" value="InterPro"/>
</dbReference>
<evidence type="ECO:0000256" key="4">
    <source>
        <dbReference type="ARBA" id="ARBA00023163"/>
    </source>
</evidence>
<dbReference type="GO" id="GO:0016592">
    <property type="term" value="C:mediator complex"/>
    <property type="evidence" value="ECO:0007669"/>
    <property type="project" value="InterPro"/>
</dbReference>
<proteinExistence type="inferred from homology"/>
<evidence type="ECO:0000313" key="7">
    <source>
        <dbReference type="Proteomes" id="UP001431209"/>
    </source>
</evidence>
<evidence type="ECO:0000256" key="1">
    <source>
        <dbReference type="ARBA" id="ARBA00004123"/>
    </source>
</evidence>
<accession>A0AAW2YUF5</accession>
<keyword evidence="7" id="KW-1185">Reference proteome</keyword>
<protein>
    <recommendedName>
        <fullName evidence="8">Mediator of RNA polymerase II transcription subunit 17</fullName>
    </recommendedName>
</protein>
<organism evidence="6 7">
    <name type="scientific">Acrasis kona</name>
    <dbReference type="NCBI Taxonomy" id="1008807"/>
    <lineage>
        <taxon>Eukaryota</taxon>
        <taxon>Discoba</taxon>
        <taxon>Heterolobosea</taxon>
        <taxon>Tetramitia</taxon>
        <taxon>Eutetramitia</taxon>
        <taxon>Acrasidae</taxon>
        <taxon>Acrasis</taxon>
    </lineage>
</organism>
<gene>
    <name evidence="6" type="ORF">AKO1_011043</name>
</gene>
<comment type="similarity">
    <text evidence="2">Belongs to the Mediator complex subunit 17 family.</text>
</comment>
<evidence type="ECO:0008006" key="8">
    <source>
        <dbReference type="Google" id="ProtNLM"/>
    </source>
</evidence>
<dbReference type="PANTHER" id="PTHR13114:SF7">
    <property type="entry name" value="MEDIATOR OF RNA POLYMERASE II TRANSCRIPTION SUBUNIT 17"/>
    <property type="match status" value="1"/>
</dbReference>
<keyword evidence="3" id="KW-0805">Transcription regulation</keyword>
<reference evidence="6 7" key="1">
    <citation type="submission" date="2024-03" db="EMBL/GenBank/DDBJ databases">
        <title>The Acrasis kona genome and developmental transcriptomes reveal deep origins of eukaryotic multicellular pathways.</title>
        <authorList>
            <person name="Sheikh S."/>
            <person name="Fu C.-J."/>
            <person name="Brown M.W."/>
            <person name="Baldauf S.L."/>
        </authorList>
    </citation>
    <scope>NUCLEOTIDE SEQUENCE [LARGE SCALE GENOMIC DNA]</scope>
    <source>
        <strain evidence="6 7">ATCC MYA-3509</strain>
    </source>
</reference>
<evidence type="ECO:0000313" key="6">
    <source>
        <dbReference type="EMBL" id="KAL0480488.1"/>
    </source>
</evidence>
<dbReference type="GO" id="GO:0006357">
    <property type="term" value="P:regulation of transcription by RNA polymerase II"/>
    <property type="evidence" value="ECO:0007669"/>
    <property type="project" value="InterPro"/>
</dbReference>
<dbReference type="Proteomes" id="UP001431209">
    <property type="component" value="Unassembled WGS sequence"/>
</dbReference>
<sequence>MSKRSPREEIESDIKRVRLTLESYEETPIESIKDDGQEVPIKAQTGEEKFASTIQLFRFPVEQQSYNDHTVDDPRDPKSAHVELKQAYLQRPPKPYPFNKTLSELSAALHEMDVVEDLARTLKQAQYLTVVNIQRTSDLSMSSTASDLLKDEILLFDEKEEENEGLKLFRSKNFQLKSALQMLQRGSEKAKDRIQKDHDHHQSLFRIQSEFTLRANSSISQGKRSTMMRQPQYQHVVDIGLGSGLVPPVQFRHVSVGVIRRDDNILDLAFPAACTSGRRTILSSKISNKESLQDDDIDDKIKHLYQAQDSILDQELFMLLSNACTLIQSVVVLEKTENRIILKLNVNRLLDGGFIHVLLSLEPNGVWRELRCSVDTGVISDSHDQMILVLLKSALLQIHQDYSEWNKERNVYHSVGTTSDQTFDNKIVERLEFVLSEACHRICCKHVVGLLKKNVTDLKIEVVAWNAPNATSLRLNENLMLHLRSSQLELRGKGMASTIPFASTLEMICFIKDSKFL</sequence>
<keyword evidence="4" id="KW-0804">Transcription</keyword>
<dbReference type="InterPro" id="IPR019313">
    <property type="entry name" value="Mediator_Med17"/>
</dbReference>
<dbReference type="GO" id="GO:0070847">
    <property type="term" value="C:core mediator complex"/>
    <property type="evidence" value="ECO:0007669"/>
    <property type="project" value="TreeGrafter"/>
</dbReference>
<dbReference type="AlphaFoldDB" id="A0AAW2YUF5"/>
<dbReference type="PANTHER" id="PTHR13114">
    <property type="entry name" value="MEDIATOR OF RNA POLYMERASE II TRANSCRIPTION SUBUNIT 17"/>
    <property type="match status" value="1"/>
</dbReference>
<evidence type="ECO:0000256" key="3">
    <source>
        <dbReference type="ARBA" id="ARBA00023015"/>
    </source>
</evidence>
<keyword evidence="5" id="KW-0539">Nucleus</keyword>
<comment type="subcellular location">
    <subcellularLocation>
        <location evidence="1">Nucleus</location>
    </subcellularLocation>
</comment>